<dbReference type="InterPro" id="IPR056433">
    <property type="entry name" value="DmsR-like_N"/>
</dbReference>
<gene>
    <name evidence="5" type="ORF">SAMN05216559_0048</name>
</gene>
<dbReference type="InterPro" id="IPR036388">
    <property type="entry name" value="WH-like_DNA-bd_sf"/>
</dbReference>
<dbReference type="STRING" id="767519.SAMN05216559_0048"/>
<keyword evidence="6" id="KW-1185">Reference proteome</keyword>
<evidence type="ECO:0000256" key="1">
    <source>
        <dbReference type="ARBA" id="ARBA00023015"/>
    </source>
</evidence>
<dbReference type="AlphaFoldDB" id="A0A1I6K1V4"/>
<evidence type="ECO:0008006" key="7">
    <source>
        <dbReference type="Google" id="ProtNLM"/>
    </source>
</evidence>
<keyword evidence="2" id="KW-0804">Transcription</keyword>
<dbReference type="Pfam" id="PF04967">
    <property type="entry name" value="HTH_10"/>
    <property type="match status" value="1"/>
</dbReference>
<dbReference type="InterPro" id="IPR007050">
    <property type="entry name" value="HTH_bacterioopsin"/>
</dbReference>
<evidence type="ECO:0000313" key="5">
    <source>
        <dbReference type="EMBL" id="SFR85191.1"/>
    </source>
</evidence>
<dbReference type="OrthoDB" id="168808at2157"/>
<protein>
    <recommendedName>
        <fullName evidence="7">HTH bat-type domain-containing protein</fullName>
    </recommendedName>
</protein>
<proteinExistence type="predicted"/>
<evidence type="ECO:0000313" key="6">
    <source>
        <dbReference type="Proteomes" id="UP000199062"/>
    </source>
</evidence>
<keyword evidence="1" id="KW-0805">Transcription regulation</keyword>
<evidence type="ECO:0000259" key="4">
    <source>
        <dbReference type="Pfam" id="PF24277"/>
    </source>
</evidence>
<feature type="domain" description="HTH bat-type" evidence="3">
    <location>
        <begin position="157"/>
        <end position="208"/>
    </location>
</feature>
<dbReference type="Pfam" id="PF24277">
    <property type="entry name" value="DmsR_N"/>
    <property type="match status" value="1"/>
</dbReference>
<evidence type="ECO:0000256" key="2">
    <source>
        <dbReference type="ARBA" id="ARBA00023163"/>
    </source>
</evidence>
<dbReference type="RefSeq" id="WP_089812755.1">
    <property type="nucleotide sequence ID" value="NZ_FOZK01000001.1"/>
</dbReference>
<reference evidence="5 6" key="1">
    <citation type="submission" date="2016-10" db="EMBL/GenBank/DDBJ databases">
        <authorList>
            <person name="de Groot N.N."/>
        </authorList>
    </citation>
    <scope>NUCLEOTIDE SEQUENCE [LARGE SCALE GENOMIC DNA]</scope>
    <source>
        <strain evidence="5 6">CGMCC 1.10457</strain>
    </source>
</reference>
<dbReference type="PANTHER" id="PTHR34236">
    <property type="entry name" value="DIMETHYL SULFOXIDE REDUCTASE TRANSCRIPTIONAL ACTIVATOR"/>
    <property type="match status" value="1"/>
</dbReference>
<accession>A0A1I6K1V4</accession>
<feature type="domain" description="DmsR-like N-terminal" evidence="4">
    <location>
        <begin position="4"/>
        <end position="140"/>
    </location>
</feature>
<evidence type="ECO:0000259" key="3">
    <source>
        <dbReference type="Pfam" id="PF04967"/>
    </source>
</evidence>
<dbReference type="PANTHER" id="PTHR34236:SF1">
    <property type="entry name" value="DIMETHYL SULFOXIDE REDUCTASE TRANSCRIPTIONAL ACTIVATOR"/>
    <property type="match status" value="1"/>
</dbReference>
<name>A0A1I6K1V4_9EURY</name>
<organism evidence="5 6">
    <name type="scientific">Halomicrobium zhouii</name>
    <dbReference type="NCBI Taxonomy" id="767519"/>
    <lineage>
        <taxon>Archaea</taxon>
        <taxon>Methanobacteriati</taxon>
        <taxon>Methanobacteriota</taxon>
        <taxon>Stenosarchaea group</taxon>
        <taxon>Halobacteria</taxon>
        <taxon>Halobacteriales</taxon>
        <taxon>Haloarculaceae</taxon>
        <taxon>Halomicrobium</taxon>
    </lineage>
</organism>
<dbReference type="EMBL" id="FOZK01000001">
    <property type="protein sequence ID" value="SFR85191.1"/>
    <property type="molecule type" value="Genomic_DNA"/>
</dbReference>
<dbReference type="Gene3D" id="1.10.10.10">
    <property type="entry name" value="Winged helix-like DNA-binding domain superfamily/Winged helix DNA-binding domain"/>
    <property type="match status" value="1"/>
</dbReference>
<sequence length="228" mass="24192">MALAVEFAVASPGSCPVAQASERAGERVSGVSRASIRGDESITEEFRLPADAAGESSVDGVEGLESVATTGSETLYRFERDPVNDCVCEIIEQVVGPATDVRAEDGTLVVTAHVEDLDAVRAVVERLREPFDGVGVRRLTNLEADDRDDDPLDDDGLTDRQREVVQTAYDMGYFEYPKGANAGEVADALDISRSTFAEHLAAATGKLFGAVLAVDSGDAVTRTARARP</sequence>
<dbReference type="Proteomes" id="UP000199062">
    <property type="component" value="Unassembled WGS sequence"/>
</dbReference>